<comment type="caution">
    <text evidence="6">The sequence shown here is derived from an EMBL/GenBank/DDBJ whole genome shotgun (WGS) entry which is preliminary data.</text>
</comment>
<dbReference type="GO" id="GO:0016787">
    <property type="term" value="F:hydrolase activity"/>
    <property type="evidence" value="ECO:0007669"/>
    <property type="project" value="UniProtKB-KW"/>
</dbReference>
<dbReference type="InterPro" id="IPR014017">
    <property type="entry name" value="DNA_helicase_UvrD-like_C"/>
</dbReference>
<dbReference type="GO" id="GO:0005829">
    <property type="term" value="C:cytosol"/>
    <property type="evidence" value="ECO:0007669"/>
    <property type="project" value="TreeGrafter"/>
</dbReference>
<protein>
    <submittedName>
        <fullName evidence="6">AAA family ATPase</fullName>
    </submittedName>
</protein>
<dbReference type="PANTHER" id="PTHR11070:SF17">
    <property type="entry name" value="DNA HELICASE IV"/>
    <property type="match status" value="1"/>
</dbReference>
<evidence type="ECO:0000313" key="6">
    <source>
        <dbReference type="EMBL" id="MDG4945730.1"/>
    </source>
</evidence>
<feature type="domain" description="UvrD-like helicase C-terminal" evidence="5">
    <location>
        <begin position="294"/>
        <end position="349"/>
    </location>
</feature>
<keyword evidence="3" id="KW-0347">Helicase</keyword>
<dbReference type="InterPro" id="IPR000212">
    <property type="entry name" value="DNA_helicase_UvrD/REP"/>
</dbReference>
<dbReference type="Pfam" id="PF13245">
    <property type="entry name" value="AAA_19"/>
    <property type="match status" value="1"/>
</dbReference>
<dbReference type="EMBL" id="JANCMU010000002">
    <property type="protein sequence ID" value="MDG4945730.1"/>
    <property type="molecule type" value="Genomic_DNA"/>
</dbReference>
<dbReference type="RefSeq" id="WP_304420295.1">
    <property type="nucleotide sequence ID" value="NZ_JANCMU010000002.1"/>
</dbReference>
<dbReference type="PANTHER" id="PTHR11070">
    <property type="entry name" value="UVRD / RECB / PCRA DNA HELICASE FAMILY MEMBER"/>
    <property type="match status" value="1"/>
</dbReference>
<keyword evidence="7" id="KW-1185">Reference proteome</keyword>
<dbReference type="GO" id="GO:0000725">
    <property type="term" value="P:recombinational repair"/>
    <property type="evidence" value="ECO:0007669"/>
    <property type="project" value="TreeGrafter"/>
</dbReference>
<dbReference type="Gene3D" id="3.40.50.300">
    <property type="entry name" value="P-loop containing nucleotide triphosphate hydrolases"/>
    <property type="match status" value="2"/>
</dbReference>
<dbReference type="GO" id="GO:0005524">
    <property type="term" value="F:ATP binding"/>
    <property type="evidence" value="ECO:0007669"/>
    <property type="project" value="UniProtKB-KW"/>
</dbReference>
<evidence type="ECO:0000259" key="5">
    <source>
        <dbReference type="Pfam" id="PF13361"/>
    </source>
</evidence>
<dbReference type="InterPro" id="IPR027417">
    <property type="entry name" value="P-loop_NTPase"/>
</dbReference>
<dbReference type="Pfam" id="PF13361">
    <property type="entry name" value="UvrD_C"/>
    <property type="match status" value="1"/>
</dbReference>
<evidence type="ECO:0000256" key="4">
    <source>
        <dbReference type="ARBA" id="ARBA00022840"/>
    </source>
</evidence>
<gene>
    <name evidence="6" type="ORF">NMK71_04830</name>
</gene>
<dbReference type="Proteomes" id="UP001152599">
    <property type="component" value="Unassembled WGS sequence"/>
</dbReference>
<sequence length="376" mass="42996">MSILIPYNQLSEEQKGVIRRISRETGNLFVEGPPGSGKTLISLYTISDIVKESNVRPLLMMYNHSLFGFLSSALSSLGIRDNLTIVTKDAFFWEMARSKGIYPPDWNASYGEKYNYILQNLSNASVEKEHAITIVDEVQDLMPEEWEIIKKMSHRILTLGDFDQGLYKTSLARDNVKGYGIFEALSKIFRFHKNIAKLAKVFSNSKDDLESKVSIDSQTQPLLIDVTRNLEFEKIAEILTEIKTYRKRIGIICPDNERLKQLATYLKSKNVDHNHYLDNKELRSHDFTSTTPLLLSSFSAKGLEFEHVILFGFDNSNGFVTRLRTNGKLKSLIYVGITRTNSNLYIIRTEDTIKEIKDLKIENESPVSNISIDDIF</sequence>
<dbReference type="SUPFAM" id="SSF52540">
    <property type="entry name" value="P-loop containing nucleoside triphosphate hydrolases"/>
    <property type="match status" value="1"/>
</dbReference>
<keyword evidence="1" id="KW-0547">Nucleotide-binding</keyword>
<evidence type="ECO:0000256" key="1">
    <source>
        <dbReference type="ARBA" id="ARBA00022741"/>
    </source>
</evidence>
<keyword evidence="2" id="KW-0378">Hydrolase</keyword>
<evidence type="ECO:0000256" key="2">
    <source>
        <dbReference type="ARBA" id="ARBA00022801"/>
    </source>
</evidence>
<accession>A0A9X4MY81</accession>
<organism evidence="6 7">
    <name type="scientific">Profundicola chukchiensis</name>
    <dbReference type="NCBI Taxonomy" id="2961959"/>
    <lineage>
        <taxon>Bacteria</taxon>
        <taxon>Pseudomonadati</taxon>
        <taxon>Bacteroidota</taxon>
        <taxon>Flavobacteriia</taxon>
        <taxon>Flavobacteriales</taxon>
        <taxon>Weeksellaceae</taxon>
        <taxon>Profundicola</taxon>
    </lineage>
</organism>
<dbReference type="GO" id="GO:0043138">
    <property type="term" value="F:3'-5' DNA helicase activity"/>
    <property type="evidence" value="ECO:0007669"/>
    <property type="project" value="TreeGrafter"/>
</dbReference>
<proteinExistence type="predicted"/>
<reference evidence="6" key="1">
    <citation type="submission" date="2022-07" db="EMBL/GenBank/DDBJ databases">
        <title>Description and genome-wide analysis of Profundicola chukchiensis gen. nov., sp. nov., marine bacteria isolated from bottom sediments of the Chukchi Sea.</title>
        <authorList>
            <person name="Romanenko L."/>
            <person name="Otstavnykh N."/>
            <person name="Kurilenko V."/>
            <person name="Eremeev V."/>
            <person name="Velansky P."/>
            <person name="Mikhailov V."/>
            <person name="Isaeva M."/>
        </authorList>
    </citation>
    <scope>NUCLEOTIDE SEQUENCE</scope>
    <source>
        <strain evidence="6">KMM 9713</strain>
    </source>
</reference>
<name>A0A9X4MY81_9FLAO</name>
<keyword evidence="4" id="KW-0067">ATP-binding</keyword>
<dbReference type="AlphaFoldDB" id="A0A9X4MY81"/>
<evidence type="ECO:0000313" key="7">
    <source>
        <dbReference type="Proteomes" id="UP001152599"/>
    </source>
</evidence>
<dbReference type="GO" id="GO:0003677">
    <property type="term" value="F:DNA binding"/>
    <property type="evidence" value="ECO:0007669"/>
    <property type="project" value="InterPro"/>
</dbReference>
<evidence type="ECO:0000256" key="3">
    <source>
        <dbReference type="ARBA" id="ARBA00022806"/>
    </source>
</evidence>